<dbReference type="Pfam" id="PF07592">
    <property type="entry name" value="DDE_Tnp_ISAZ013"/>
    <property type="match status" value="1"/>
</dbReference>
<evidence type="ECO:0000313" key="3">
    <source>
        <dbReference type="Proteomes" id="UP001589646"/>
    </source>
</evidence>
<protein>
    <submittedName>
        <fullName evidence="2">Uncharacterized protein</fullName>
    </submittedName>
</protein>
<dbReference type="EMBL" id="JBHMCE010000008">
    <property type="protein sequence ID" value="MFB9530247.1"/>
    <property type="molecule type" value="Genomic_DNA"/>
</dbReference>
<proteinExistence type="predicted"/>
<keyword evidence="3" id="KW-1185">Reference proteome</keyword>
<sequence>MRWWSTSARTPSSSSVRHFPPGRSKWNRIEHRLFCHR</sequence>
<reference evidence="2 3" key="1">
    <citation type="submission" date="2024-09" db="EMBL/GenBank/DDBJ databases">
        <authorList>
            <person name="Sun Q."/>
            <person name="Mori K."/>
        </authorList>
    </citation>
    <scope>NUCLEOTIDE SEQUENCE [LARGE SCALE GENOMIC DNA]</scope>
    <source>
        <strain evidence="2 3">JCM 3323</strain>
    </source>
</reference>
<name>A0ABV5Q426_9ACTN</name>
<organism evidence="2 3">
    <name type="scientific">Nonomuraea roseola</name>
    <dbReference type="NCBI Taxonomy" id="46179"/>
    <lineage>
        <taxon>Bacteria</taxon>
        <taxon>Bacillati</taxon>
        <taxon>Actinomycetota</taxon>
        <taxon>Actinomycetes</taxon>
        <taxon>Streptosporangiales</taxon>
        <taxon>Streptosporangiaceae</taxon>
        <taxon>Nonomuraea</taxon>
    </lineage>
</organism>
<evidence type="ECO:0000256" key="1">
    <source>
        <dbReference type="SAM" id="MobiDB-lite"/>
    </source>
</evidence>
<dbReference type="RefSeq" id="WP_379479099.1">
    <property type="nucleotide sequence ID" value="NZ_BAAAXC010000015.1"/>
</dbReference>
<comment type="caution">
    <text evidence="2">The sequence shown here is derived from an EMBL/GenBank/DDBJ whole genome shotgun (WGS) entry which is preliminary data.</text>
</comment>
<feature type="region of interest" description="Disordered" evidence="1">
    <location>
        <begin position="1"/>
        <end position="23"/>
    </location>
</feature>
<dbReference type="InterPro" id="IPR011518">
    <property type="entry name" value="Transposase_36"/>
</dbReference>
<feature type="compositionally biased region" description="Low complexity" evidence="1">
    <location>
        <begin position="1"/>
        <end position="15"/>
    </location>
</feature>
<dbReference type="Proteomes" id="UP001589646">
    <property type="component" value="Unassembled WGS sequence"/>
</dbReference>
<accession>A0ABV5Q426</accession>
<gene>
    <name evidence="2" type="ORF">ACFFRN_26910</name>
</gene>
<evidence type="ECO:0000313" key="2">
    <source>
        <dbReference type="EMBL" id="MFB9530247.1"/>
    </source>
</evidence>